<dbReference type="Gene3D" id="1.10.1780.10">
    <property type="entry name" value="Clp, N-terminal domain"/>
    <property type="match status" value="1"/>
</dbReference>
<dbReference type="InterPro" id="IPR036628">
    <property type="entry name" value="Clp_N_dom_sf"/>
</dbReference>
<feature type="compositionally biased region" description="Low complexity" evidence="4">
    <location>
        <begin position="53"/>
        <end position="62"/>
    </location>
</feature>
<dbReference type="PANTHER" id="PTHR11638">
    <property type="entry name" value="ATP-DEPENDENT CLP PROTEASE"/>
    <property type="match status" value="1"/>
</dbReference>
<keyword evidence="3" id="KW-0067">ATP-binding</keyword>
<dbReference type="AlphaFoldDB" id="A0AAD3DNF8"/>
<dbReference type="EMBL" id="BMAR01000009">
    <property type="protein sequence ID" value="GFR45070.1"/>
    <property type="molecule type" value="Genomic_DNA"/>
</dbReference>
<reference evidence="7 8" key="1">
    <citation type="journal article" date="2021" name="Sci. Rep.">
        <title>Genome sequencing of the multicellular alga Astrephomene provides insights into convergent evolution of germ-soma differentiation.</title>
        <authorList>
            <person name="Yamashita S."/>
            <person name="Yamamoto K."/>
            <person name="Matsuzaki R."/>
            <person name="Suzuki S."/>
            <person name="Yamaguchi H."/>
            <person name="Hirooka S."/>
            <person name="Minakuchi Y."/>
            <person name="Miyagishima S."/>
            <person name="Kawachi M."/>
            <person name="Toyoda A."/>
            <person name="Nozaki H."/>
        </authorList>
    </citation>
    <scope>NUCLEOTIDE SEQUENCE [LARGE SCALE GENOMIC DNA]</scope>
    <source>
        <strain evidence="7 8">NIES-4017</strain>
    </source>
</reference>
<keyword evidence="5" id="KW-0472">Membrane</keyword>
<dbReference type="Pfam" id="PF17871">
    <property type="entry name" value="AAA_lid_9"/>
    <property type="match status" value="1"/>
</dbReference>
<sequence length="406" mass="43601">MTGHREMFDKLYAVVGQAAVWGILAYAVVQLLEWYTKTKINKVSAQADAQEPTSATTAASSTQKNAQAEPQPALDESAHRAEVEALLARAQQQCSKAGEGKMTLEHMVLALAENPRFGEILSCAEGLTEEDLRKAVKKSRVMYNHTEGALEIAEPPPTALSRYGRDLTQLARQGKLDPLIGRTDELRRLFNVLSRRTKNNPVVLGESGVGKTALIEGLAQRIAAGDCPPELRGAAIIALDLGMLMAGATFPGEFEQRMSAVLKELSDLPKQQQQQGQAGGAAAGGTAAAAAAQPPPSSCILFIDDIHNVTGPNAQQGGGVNDASMLLKPLLARGELRCIGATTPDKYRRFIEKDPALERRFQTLPLSQPSVPEAISILRGLRARYERHHGLRIADAALVAAVELSH</sequence>
<keyword evidence="5" id="KW-0812">Transmembrane</keyword>
<gene>
    <name evidence="7" type="ORF">Agub_g6444</name>
</gene>
<dbReference type="InterPro" id="IPR027417">
    <property type="entry name" value="P-loop_NTPase"/>
</dbReference>
<dbReference type="Proteomes" id="UP001054857">
    <property type="component" value="Unassembled WGS sequence"/>
</dbReference>
<feature type="non-terminal residue" evidence="7">
    <location>
        <position position="406"/>
    </location>
</feature>
<name>A0AAD3DNF8_9CHLO</name>
<dbReference type="InterPro" id="IPR041546">
    <property type="entry name" value="ClpA/ClpB_AAA_lid"/>
</dbReference>
<dbReference type="SUPFAM" id="SSF52540">
    <property type="entry name" value="P-loop containing nucleoside triphosphate hydrolases"/>
    <property type="match status" value="1"/>
</dbReference>
<keyword evidence="8" id="KW-1185">Reference proteome</keyword>
<feature type="domain" description="AAA+ ATPase" evidence="6">
    <location>
        <begin position="197"/>
        <end position="370"/>
    </location>
</feature>
<keyword evidence="1" id="KW-0677">Repeat</keyword>
<evidence type="ECO:0000256" key="1">
    <source>
        <dbReference type="ARBA" id="ARBA00022737"/>
    </source>
</evidence>
<dbReference type="PANTHER" id="PTHR11638:SF18">
    <property type="entry name" value="HEAT SHOCK PROTEIN 104"/>
    <property type="match status" value="1"/>
</dbReference>
<dbReference type="InterPro" id="IPR050130">
    <property type="entry name" value="ClpA_ClpB"/>
</dbReference>
<keyword evidence="5" id="KW-1133">Transmembrane helix</keyword>
<dbReference type="InterPro" id="IPR041664">
    <property type="entry name" value="AAA_16"/>
</dbReference>
<dbReference type="Pfam" id="PF13191">
    <property type="entry name" value="AAA_16"/>
    <property type="match status" value="1"/>
</dbReference>
<organism evidence="7 8">
    <name type="scientific">Astrephomene gubernaculifera</name>
    <dbReference type="NCBI Taxonomy" id="47775"/>
    <lineage>
        <taxon>Eukaryota</taxon>
        <taxon>Viridiplantae</taxon>
        <taxon>Chlorophyta</taxon>
        <taxon>core chlorophytes</taxon>
        <taxon>Chlorophyceae</taxon>
        <taxon>CS clade</taxon>
        <taxon>Chlamydomonadales</taxon>
        <taxon>Astrephomenaceae</taxon>
        <taxon>Astrephomene</taxon>
    </lineage>
</organism>
<dbReference type="GO" id="GO:0005524">
    <property type="term" value="F:ATP binding"/>
    <property type="evidence" value="ECO:0007669"/>
    <property type="project" value="UniProtKB-KW"/>
</dbReference>
<accession>A0AAD3DNF8</accession>
<dbReference type="InterPro" id="IPR003593">
    <property type="entry name" value="AAA+_ATPase"/>
</dbReference>
<dbReference type="CDD" id="cd00009">
    <property type="entry name" value="AAA"/>
    <property type="match status" value="1"/>
</dbReference>
<evidence type="ECO:0000256" key="2">
    <source>
        <dbReference type="ARBA" id="ARBA00022741"/>
    </source>
</evidence>
<feature type="region of interest" description="Disordered" evidence="4">
    <location>
        <begin position="45"/>
        <end position="78"/>
    </location>
</feature>
<protein>
    <recommendedName>
        <fullName evidence="6">AAA+ ATPase domain-containing protein</fullName>
    </recommendedName>
</protein>
<dbReference type="GO" id="GO:0034605">
    <property type="term" value="P:cellular response to heat"/>
    <property type="evidence" value="ECO:0007669"/>
    <property type="project" value="TreeGrafter"/>
</dbReference>
<evidence type="ECO:0000313" key="7">
    <source>
        <dbReference type="EMBL" id="GFR45070.1"/>
    </source>
</evidence>
<evidence type="ECO:0000256" key="5">
    <source>
        <dbReference type="SAM" id="Phobius"/>
    </source>
</evidence>
<proteinExistence type="predicted"/>
<evidence type="ECO:0000259" key="6">
    <source>
        <dbReference type="SMART" id="SM00382"/>
    </source>
</evidence>
<evidence type="ECO:0000313" key="8">
    <source>
        <dbReference type="Proteomes" id="UP001054857"/>
    </source>
</evidence>
<dbReference type="Gene3D" id="3.40.50.300">
    <property type="entry name" value="P-loop containing nucleotide triphosphate hydrolases"/>
    <property type="match status" value="2"/>
</dbReference>
<evidence type="ECO:0000256" key="3">
    <source>
        <dbReference type="ARBA" id="ARBA00022840"/>
    </source>
</evidence>
<evidence type="ECO:0000256" key="4">
    <source>
        <dbReference type="SAM" id="MobiDB-lite"/>
    </source>
</evidence>
<dbReference type="GO" id="GO:0005737">
    <property type="term" value="C:cytoplasm"/>
    <property type="evidence" value="ECO:0007669"/>
    <property type="project" value="TreeGrafter"/>
</dbReference>
<feature type="transmembrane region" description="Helical" evidence="5">
    <location>
        <begin position="12"/>
        <end position="32"/>
    </location>
</feature>
<dbReference type="GO" id="GO:0016887">
    <property type="term" value="F:ATP hydrolysis activity"/>
    <property type="evidence" value="ECO:0007669"/>
    <property type="project" value="TreeGrafter"/>
</dbReference>
<comment type="caution">
    <text evidence="7">The sequence shown here is derived from an EMBL/GenBank/DDBJ whole genome shotgun (WGS) entry which is preliminary data.</text>
</comment>
<dbReference type="SMART" id="SM00382">
    <property type="entry name" value="AAA"/>
    <property type="match status" value="1"/>
</dbReference>
<keyword evidence="2" id="KW-0547">Nucleotide-binding</keyword>